<dbReference type="PANTHER" id="PTHR10390">
    <property type="entry name" value="HOMEOBOX PROTEIN SIX"/>
    <property type="match status" value="1"/>
</dbReference>
<dbReference type="EMBL" id="JAIFTH010000169">
    <property type="protein sequence ID" value="KAG9510339.1"/>
    <property type="molecule type" value="Genomic_DNA"/>
</dbReference>
<dbReference type="Pfam" id="PF03643">
    <property type="entry name" value="Vps26"/>
    <property type="match status" value="1"/>
</dbReference>
<comment type="caution">
    <text evidence="7">The sequence shown here is derived from an EMBL/GenBank/DDBJ whole genome shotgun (WGS) entry which is preliminary data.</text>
</comment>
<dbReference type="CDD" id="cd00086">
    <property type="entry name" value="homeodomain"/>
    <property type="match status" value="1"/>
</dbReference>
<evidence type="ECO:0000256" key="2">
    <source>
        <dbReference type="ARBA" id="ARBA00009100"/>
    </source>
</evidence>
<evidence type="ECO:0000256" key="5">
    <source>
        <dbReference type="ARBA" id="ARBA00023242"/>
    </source>
</evidence>
<dbReference type="InterPro" id="IPR014752">
    <property type="entry name" value="Arrestin-like_C"/>
</dbReference>
<protein>
    <submittedName>
        <fullName evidence="7">Vacuolar protein sorting-associated protein 26C</fullName>
    </submittedName>
</protein>
<organism evidence="7 8">
    <name type="scientific">Fragariocoptes setiger</name>
    <dbReference type="NCBI Taxonomy" id="1670756"/>
    <lineage>
        <taxon>Eukaryota</taxon>
        <taxon>Metazoa</taxon>
        <taxon>Ecdysozoa</taxon>
        <taxon>Arthropoda</taxon>
        <taxon>Chelicerata</taxon>
        <taxon>Arachnida</taxon>
        <taxon>Acari</taxon>
        <taxon>Acariformes</taxon>
        <taxon>Trombidiformes</taxon>
        <taxon>Prostigmata</taxon>
        <taxon>Eupodina</taxon>
        <taxon>Eriophyoidea</taxon>
        <taxon>Phytoptidae</taxon>
        <taxon>Fragariocoptes</taxon>
    </lineage>
</organism>
<dbReference type="InterPro" id="IPR031701">
    <property type="entry name" value="SIX1_SD"/>
</dbReference>
<sequence>MNNRLPYNYEQIICILKCIFSTAEQSSNISGTINFGQPYIQKLSAFLTSLSPQERVAGGELVLRAEAHVLFAFGDFKNLYIILECHTFQHQHHAELQKFWYEAHYKESEISRGRALGAVDKYRIRKKYPLPSGIWDGEETIYCFKERSRNALKKCYQSDPYPSPDVKRNLSKVTGLTLTQEKLTGIISIDGRQEVRHECINLHVEGSVSIQSDPKHAKFLSALDGPSKSLLLIGYCVEISKGGVLPAGRTDIPFELPLKPPGNQILYQTYHGVFITIQYNLRCEMKRPLLSKDIQGIYEFIVEYERYPTGAPVFKPRPLEFLITPETVTQQGHKREIPNFRISGRLGSSICLIDEPFTGEFVVEFCEATIRSVELQLVRVETHKNNPGSARPDGNKEATEVQNIQICEGDIERGTTIPIYMIFPRLFTCPTVFTNNFNIEFEVNLVIILNDNHLITENFPLRLIRSTKQPIDT</sequence>
<dbReference type="InterPro" id="IPR001356">
    <property type="entry name" value="HD"/>
</dbReference>
<evidence type="ECO:0000256" key="1">
    <source>
        <dbReference type="ARBA" id="ARBA00004123"/>
    </source>
</evidence>
<dbReference type="InterPro" id="IPR028934">
    <property type="entry name" value="Vps26-related"/>
</dbReference>
<keyword evidence="3" id="KW-0238">DNA-binding</keyword>
<evidence type="ECO:0000256" key="3">
    <source>
        <dbReference type="ARBA" id="ARBA00023125"/>
    </source>
</evidence>
<comment type="subcellular location">
    <subcellularLocation>
        <location evidence="1">Nucleus</location>
    </subcellularLocation>
</comment>
<evidence type="ECO:0000259" key="6">
    <source>
        <dbReference type="Pfam" id="PF16878"/>
    </source>
</evidence>
<keyword evidence="4" id="KW-0371">Homeobox</keyword>
<dbReference type="Gene3D" id="2.60.40.640">
    <property type="match status" value="2"/>
</dbReference>
<reference evidence="7 8" key="1">
    <citation type="submission" date="2020-10" db="EMBL/GenBank/DDBJ databases">
        <authorList>
            <person name="Klimov P.B."/>
            <person name="Dyachkov S.M."/>
            <person name="Chetverikov P.E."/>
        </authorList>
    </citation>
    <scope>NUCLEOTIDE SEQUENCE [LARGE SCALE GENOMIC DNA]</scope>
    <source>
        <strain evidence="7">BMOC 18-1129-001#AD2665</strain>
        <tissue evidence="7">Entire mites</tissue>
    </source>
</reference>
<keyword evidence="8" id="KW-1185">Reference proteome</keyword>
<dbReference type="SUPFAM" id="SSF46689">
    <property type="entry name" value="Homeodomain-like"/>
    <property type="match status" value="1"/>
</dbReference>
<name>A0ABQ7SA83_9ACAR</name>
<dbReference type="PANTHER" id="PTHR10390:SF44">
    <property type="entry name" value="SIX HOMEOBOX 4"/>
    <property type="match status" value="1"/>
</dbReference>
<proteinExistence type="inferred from homology"/>
<feature type="domain" description="Homeobox protein SIX1 N-terminal SD" evidence="6">
    <location>
        <begin position="25"/>
        <end position="132"/>
    </location>
</feature>
<evidence type="ECO:0000313" key="8">
    <source>
        <dbReference type="Proteomes" id="UP000825002"/>
    </source>
</evidence>
<evidence type="ECO:0000313" key="7">
    <source>
        <dbReference type="EMBL" id="KAG9510339.1"/>
    </source>
</evidence>
<evidence type="ECO:0000256" key="4">
    <source>
        <dbReference type="ARBA" id="ARBA00023155"/>
    </source>
</evidence>
<dbReference type="InterPro" id="IPR009057">
    <property type="entry name" value="Homeodomain-like_sf"/>
</dbReference>
<gene>
    <name evidence="7" type="primary">VPS26C</name>
    <name evidence="7" type="ORF">GZH46_01118</name>
</gene>
<dbReference type="Pfam" id="PF16878">
    <property type="entry name" value="SIX1_SD"/>
    <property type="match status" value="1"/>
</dbReference>
<accession>A0ABQ7SA83</accession>
<keyword evidence="5" id="KW-0539">Nucleus</keyword>
<comment type="similarity">
    <text evidence="2">Belongs to the VPS26 family.</text>
</comment>
<dbReference type="Proteomes" id="UP000825002">
    <property type="component" value="Unassembled WGS sequence"/>
</dbReference>